<reference evidence="2 3" key="4">
    <citation type="journal article" date="2011" name="BMC Genomics">
        <title>RNA-Seq improves annotation of protein-coding genes in the cucumber genome.</title>
        <authorList>
            <person name="Li Z."/>
            <person name="Zhang Z."/>
            <person name="Yan P."/>
            <person name="Huang S."/>
            <person name="Fei Z."/>
            <person name="Lin K."/>
        </authorList>
    </citation>
    <scope>NUCLEOTIDE SEQUENCE [LARGE SCALE GENOMIC DNA]</scope>
    <source>
        <strain evidence="3">cv. 9930</strain>
    </source>
</reference>
<proteinExistence type="predicted"/>
<gene>
    <name evidence="2" type="ORF">Csa_4G090860</name>
</gene>
<keyword evidence="3" id="KW-1185">Reference proteome</keyword>
<dbReference type="AlphaFoldDB" id="A0A0A0KVN3"/>
<reference evidence="2 3" key="3">
    <citation type="journal article" date="2010" name="BMC Genomics">
        <title>Transcriptome sequencing and comparative analysis of cucumber flowers with different sex types.</title>
        <authorList>
            <person name="Guo S."/>
            <person name="Zheng Y."/>
            <person name="Joung J.G."/>
            <person name="Liu S."/>
            <person name="Zhang Z."/>
            <person name="Crasta O.R."/>
            <person name="Sobral B.W."/>
            <person name="Xu Y."/>
            <person name="Huang S."/>
            <person name="Fei Z."/>
        </authorList>
    </citation>
    <scope>NUCLEOTIDE SEQUENCE [LARGE SCALE GENOMIC DNA]</scope>
    <source>
        <strain evidence="3">cv. 9930</strain>
    </source>
</reference>
<evidence type="ECO:0000313" key="2">
    <source>
        <dbReference type="EMBL" id="KGN53618.1"/>
    </source>
</evidence>
<feature type="region of interest" description="Disordered" evidence="1">
    <location>
        <begin position="68"/>
        <end position="92"/>
    </location>
</feature>
<evidence type="ECO:0000313" key="3">
    <source>
        <dbReference type="Proteomes" id="UP000029981"/>
    </source>
</evidence>
<reference evidence="2 3" key="2">
    <citation type="journal article" date="2009" name="PLoS ONE">
        <title>An integrated genetic and cytogenetic map of the cucumber genome.</title>
        <authorList>
            <person name="Ren Y."/>
            <person name="Zhang Z."/>
            <person name="Liu J."/>
            <person name="Staub J.E."/>
            <person name="Han Y."/>
            <person name="Cheng Z."/>
            <person name="Li X."/>
            <person name="Lu J."/>
            <person name="Miao H."/>
            <person name="Kang H."/>
            <person name="Xie B."/>
            <person name="Gu X."/>
            <person name="Wang X."/>
            <person name="Du Y."/>
            <person name="Jin W."/>
            <person name="Huang S."/>
        </authorList>
    </citation>
    <scope>NUCLEOTIDE SEQUENCE [LARGE SCALE GENOMIC DNA]</scope>
    <source>
        <strain evidence="3">cv. 9930</strain>
    </source>
</reference>
<organism evidence="2 3">
    <name type="scientific">Cucumis sativus</name>
    <name type="common">Cucumber</name>
    <dbReference type="NCBI Taxonomy" id="3659"/>
    <lineage>
        <taxon>Eukaryota</taxon>
        <taxon>Viridiplantae</taxon>
        <taxon>Streptophyta</taxon>
        <taxon>Embryophyta</taxon>
        <taxon>Tracheophyta</taxon>
        <taxon>Spermatophyta</taxon>
        <taxon>Magnoliopsida</taxon>
        <taxon>eudicotyledons</taxon>
        <taxon>Gunneridae</taxon>
        <taxon>Pentapetalae</taxon>
        <taxon>rosids</taxon>
        <taxon>fabids</taxon>
        <taxon>Cucurbitales</taxon>
        <taxon>Cucurbitaceae</taxon>
        <taxon>Benincaseae</taxon>
        <taxon>Cucumis</taxon>
    </lineage>
</organism>
<evidence type="ECO:0000256" key="1">
    <source>
        <dbReference type="SAM" id="MobiDB-lite"/>
    </source>
</evidence>
<feature type="compositionally biased region" description="Basic and acidic residues" evidence="1">
    <location>
        <begin position="82"/>
        <end position="92"/>
    </location>
</feature>
<dbReference type="Proteomes" id="UP000029981">
    <property type="component" value="Chromosome 4"/>
</dbReference>
<dbReference type="EMBL" id="CM002925">
    <property type="protein sequence ID" value="KGN53618.1"/>
    <property type="molecule type" value="Genomic_DNA"/>
</dbReference>
<reference evidence="2 3" key="1">
    <citation type="journal article" date="2009" name="Nat. Genet.">
        <title>The genome of the cucumber, Cucumis sativus L.</title>
        <authorList>
            <person name="Huang S."/>
            <person name="Li R."/>
            <person name="Zhang Z."/>
            <person name="Li L."/>
            <person name="Gu X."/>
            <person name="Fan W."/>
            <person name="Lucas W.J."/>
            <person name="Wang X."/>
            <person name="Xie B."/>
            <person name="Ni P."/>
            <person name="Ren Y."/>
            <person name="Zhu H."/>
            <person name="Li J."/>
            <person name="Lin K."/>
            <person name="Jin W."/>
            <person name="Fei Z."/>
            <person name="Li G."/>
            <person name="Staub J."/>
            <person name="Kilian A."/>
            <person name="van der Vossen E.A."/>
            <person name="Wu Y."/>
            <person name="Guo J."/>
            <person name="He J."/>
            <person name="Jia Z."/>
            <person name="Ren Y."/>
            <person name="Tian G."/>
            <person name="Lu Y."/>
            <person name="Ruan J."/>
            <person name="Qian W."/>
            <person name="Wang M."/>
            <person name="Huang Q."/>
            <person name="Li B."/>
            <person name="Xuan Z."/>
            <person name="Cao J."/>
            <person name="Asan"/>
            <person name="Wu Z."/>
            <person name="Zhang J."/>
            <person name="Cai Q."/>
            <person name="Bai Y."/>
            <person name="Zhao B."/>
            <person name="Han Y."/>
            <person name="Li Y."/>
            <person name="Li X."/>
            <person name="Wang S."/>
            <person name="Shi Q."/>
            <person name="Liu S."/>
            <person name="Cho W.K."/>
            <person name="Kim J.Y."/>
            <person name="Xu Y."/>
            <person name="Heller-Uszynska K."/>
            <person name="Miao H."/>
            <person name="Cheng Z."/>
            <person name="Zhang S."/>
            <person name="Wu J."/>
            <person name="Yang Y."/>
            <person name="Kang H."/>
            <person name="Li M."/>
            <person name="Liang H."/>
            <person name="Ren X."/>
            <person name="Shi Z."/>
            <person name="Wen M."/>
            <person name="Jian M."/>
            <person name="Yang H."/>
            <person name="Zhang G."/>
            <person name="Yang Z."/>
            <person name="Chen R."/>
            <person name="Liu S."/>
            <person name="Li J."/>
            <person name="Ma L."/>
            <person name="Liu H."/>
            <person name="Zhou Y."/>
            <person name="Zhao J."/>
            <person name="Fang X."/>
            <person name="Li G."/>
            <person name="Fang L."/>
            <person name="Li Y."/>
            <person name="Liu D."/>
            <person name="Zheng H."/>
            <person name="Zhang Y."/>
            <person name="Qin N."/>
            <person name="Li Z."/>
            <person name="Yang G."/>
            <person name="Yang S."/>
            <person name="Bolund L."/>
            <person name="Kristiansen K."/>
            <person name="Zheng H."/>
            <person name="Li S."/>
            <person name="Zhang X."/>
            <person name="Yang H."/>
            <person name="Wang J."/>
            <person name="Sun R."/>
            <person name="Zhang B."/>
            <person name="Jiang S."/>
            <person name="Wang J."/>
            <person name="Du Y."/>
            <person name="Li S."/>
        </authorList>
    </citation>
    <scope>NUCLEOTIDE SEQUENCE [LARGE SCALE GENOMIC DNA]</scope>
    <source>
        <strain evidence="3">cv. 9930</strain>
    </source>
</reference>
<sequence length="92" mass="10021">MNNLTIVKIDGDRSLHNLNEEGEAAVWVCFACSMREEGLRLAIKNNGSTTDGDGESWVVGLLPVEMKSGGDGDGENYVEGFDGEKMGDKRKR</sequence>
<accession>A0A0A0KVN3</accession>
<protein>
    <submittedName>
        <fullName evidence="2">Uncharacterized protein</fullName>
    </submittedName>
</protein>
<dbReference type="Gramene" id="KGN53618">
    <property type="protein sequence ID" value="KGN53618"/>
    <property type="gene ID" value="Csa_4G090860"/>
</dbReference>
<name>A0A0A0KVN3_CUCSA</name>